<keyword evidence="8" id="KW-1185">Reference proteome</keyword>
<dbReference type="GO" id="GO:0000155">
    <property type="term" value="F:phosphorelay sensor kinase activity"/>
    <property type="evidence" value="ECO:0007669"/>
    <property type="project" value="InterPro"/>
</dbReference>
<feature type="compositionally biased region" description="Low complexity" evidence="4">
    <location>
        <begin position="16"/>
        <end position="31"/>
    </location>
</feature>
<dbReference type="PhylomeDB" id="Q2J7Y4"/>
<dbReference type="PANTHER" id="PTHR24421:SF56">
    <property type="entry name" value="OXYGEN SENSOR HISTIDINE KINASE RESPONSE REGULATOR DOST"/>
    <property type="match status" value="1"/>
</dbReference>
<reference evidence="7 8" key="1">
    <citation type="journal article" date="2007" name="Genome Res.">
        <title>Genome characteristics of facultatively symbiotic Frankia sp. strains reflect host range and host plant biogeography.</title>
        <authorList>
            <person name="Normand P."/>
            <person name="Lapierre P."/>
            <person name="Tisa L.S."/>
            <person name="Gogarten J.P."/>
            <person name="Alloisio N."/>
            <person name="Bagnarol E."/>
            <person name="Bassi C.A."/>
            <person name="Berry A.M."/>
            <person name="Bickhart D.M."/>
            <person name="Choisne N."/>
            <person name="Couloux A."/>
            <person name="Cournoyer B."/>
            <person name="Cruveiller S."/>
            <person name="Daubin V."/>
            <person name="Demange N."/>
            <person name="Francino M.P."/>
            <person name="Goltsman E."/>
            <person name="Huang Y."/>
            <person name="Kopp O.R."/>
            <person name="Labarre L."/>
            <person name="Lapidus A."/>
            <person name="Lavire C."/>
            <person name="Marechal J."/>
            <person name="Martinez M."/>
            <person name="Mastronunzio J.E."/>
            <person name="Mullin B.C."/>
            <person name="Niemann J."/>
            <person name="Pujic P."/>
            <person name="Rawnsley T."/>
            <person name="Rouy Z."/>
            <person name="Schenowitz C."/>
            <person name="Sellstedt A."/>
            <person name="Tavares F."/>
            <person name="Tomkins J.P."/>
            <person name="Vallenet D."/>
            <person name="Valverde C."/>
            <person name="Wall L.G."/>
            <person name="Wang Y."/>
            <person name="Medigue C."/>
            <person name="Benson D.R."/>
        </authorList>
    </citation>
    <scope>NUCLEOTIDE SEQUENCE [LARGE SCALE GENOMIC DNA]</scope>
    <source>
        <strain evidence="8">DSM 45818 / CECT 9043 / CcI3</strain>
    </source>
</reference>
<dbReference type="SMART" id="SM00065">
    <property type="entry name" value="GAF"/>
    <property type="match status" value="2"/>
</dbReference>
<protein>
    <submittedName>
        <fullName evidence="7">Signal transduction histidine kinase</fullName>
    </submittedName>
</protein>
<dbReference type="InterPro" id="IPR029016">
    <property type="entry name" value="GAF-like_dom_sf"/>
</dbReference>
<evidence type="ECO:0000256" key="3">
    <source>
        <dbReference type="ARBA" id="ARBA00023012"/>
    </source>
</evidence>
<dbReference type="RefSeq" id="WP_011437636.1">
    <property type="nucleotide sequence ID" value="NC_007777.1"/>
</dbReference>
<dbReference type="Gene3D" id="3.30.450.40">
    <property type="match status" value="2"/>
</dbReference>
<keyword evidence="3" id="KW-0902">Two-component regulatory system</keyword>
<dbReference type="HOGENOM" id="CLU_034370_1_0_11"/>
<dbReference type="SUPFAM" id="SSF55781">
    <property type="entry name" value="GAF domain-like"/>
    <property type="match status" value="2"/>
</dbReference>
<dbReference type="Pfam" id="PF13185">
    <property type="entry name" value="GAF_2"/>
    <property type="match status" value="2"/>
</dbReference>
<dbReference type="InterPro" id="IPR003594">
    <property type="entry name" value="HATPase_dom"/>
</dbReference>
<sequence length="592" mass="63208">METGSAASQKRAGTDPSSVSSSVSSTGSPTSENLTFPLVARLELDELLTQLVDRAQDVLATQSRLRGLLAASRAIATDLRLPVLLRHIVEAACELLDVRYGALGVVAPDRTLEEFVHAGMDPRDVDRIGHLPTGHGVLGLLIDDPRPRRLDDISRDPSAYGFPPGHPPMRTFLGVPITVRGEVFGNLYLTEKRGGTAFTAEDEELALALAASAGVAIENARLFHDTQQRHRWMSASADVTRQIMADADGALESVAERVRTVADAEFVSIVLRDEEAGSARVAVAVTVGADTVSGAGQRIPLDGTLTGRVMAEQQPLRVEDAQLDALPEERDAATGPLIVLPMVAGTDHVSGVLLVGRNRGKRPFSDTDLASAASFAGNVAITLELARVKADRERLVVLADRGRIARDLHDHVIQRMFAVALGLQDIAQYERPSNAERINQYVEDLDVTIKDIRRSIFELRASGASKRSRLHAAIDRIAEDVRPALGFTPTVRYSGPLETVIGDDLADQVIAVARESLTNAARHSQAGTVELRIGVAGESVVVDVIDDGVGIGPGGRRSGLDNLRTRAEQLGGSFTLTTPAGGGTHLHWAAPL</sequence>
<dbReference type="Pfam" id="PF07730">
    <property type="entry name" value="HisKA_3"/>
    <property type="match status" value="1"/>
</dbReference>
<name>Q2J7Y4_FRACC</name>
<dbReference type="OrthoDB" id="5241249at2"/>
<dbReference type="InterPro" id="IPR036890">
    <property type="entry name" value="HATPase_C_sf"/>
</dbReference>
<dbReference type="GO" id="GO:0016020">
    <property type="term" value="C:membrane"/>
    <property type="evidence" value="ECO:0007669"/>
    <property type="project" value="InterPro"/>
</dbReference>
<dbReference type="eggNOG" id="COG3850">
    <property type="taxonomic scope" value="Bacteria"/>
</dbReference>
<dbReference type="SMART" id="SM00387">
    <property type="entry name" value="HATPase_c"/>
    <property type="match status" value="1"/>
</dbReference>
<dbReference type="InterPro" id="IPR003018">
    <property type="entry name" value="GAF"/>
</dbReference>
<dbReference type="Gene3D" id="3.30.565.10">
    <property type="entry name" value="Histidine kinase-like ATPase, C-terminal domain"/>
    <property type="match status" value="1"/>
</dbReference>
<proteinExistence type="predicted"/>
<dbReference type="Proteomes" id="UP000001937">
    <property type="component" value="Chromosome"/>
</dbReference>
<organism evidence="7 8">
    <name type="scientific">Frankia casuarinae (strain DSM 45818 / CECT 9043 / HFP020203 / CcI3)</name>
    <dbReference type="NCBI Taxonomy" id="106370"/>
    <lineage>
        <taxon>Bacteria</taxon>
        <taxon>Bacillati</taxon>
        <taxon>Actinomycetota</taxon>
        <taxon>Actinomycetes</taxon>
        <taxon>Frankiales</taxon>
        <taxon>Frankiaceae</taxon>
        <taxon>Frankia</taxon>
    </lineage>
</organism>
<keyword evidence="2 7" id="KW-0418">Kinase</keyword>
<feature type="domain" description="GAF" evidence="5">
    <location>
        <begin position="80"/>
        <end position="227"/>
    </location>
</feature>
<dbReference type="STRING" id="106370.Francci3_3251"/>
<feature type="domain" description="Histidine kinase/HSP90-like ATPase" evidence="6">
    <location>
        <begin position="504"/>
        <end position="592"/>
    </location>
</feature>
<dbReference type="Pfam" id="PF02518">
    <property type="entry name" value="HATPase_c"/>
    <property type="match status" value="1"/>
</dbReference>
<dbReference type="PANTHER" id="PTHR24421">
    <property type="entry name" value="NITRATE/NITRITE SENSOR PROTEIN NARX-RELATED"/>
    <property type="match status" value="1"/>
</dbReference>
<evidence type="ECO:0000313" key="7">
    <source>
        <dbReference type="EMBL" id="ABD12608.1"/>
    </source>
</evidence>
<dbReference type="InterPro" id="IPR050482">
    <property type="entry name" value="Sensor_HK_TwoCompSys"/>
</dbReference>
<evidence type="ECO:0000256" key="4">
    <source>
        <dbReference type="SAM" id="MobiDB-lite"/>
    </source>
</evidence>
<feature type="region of interest" description="Disordered" evidence="4">
    <location>
        <begin position="1"/>
        <end position="31"/>
    </location>
</feature>
<keyword evidence="1" id="KW-0808">Transferase</keyword>
<dbReference type="GO" id="GO:0046983">
    <property type="term" value="F:protein dimerization activity"/>
    <property type="evidence" value="ECO:0007669"/>
    <property type="project" value="InterPro"/>
</dbReference>
<dbReference type="SUPFAM" id="SSF55874">
    <property type="entry name" value="ATPase domain of HSP90 chaperone/DNA topoisomerase II/histidine kinase"/>
    <property type="match status" value="1"/>
</dbReference>
<evidence type="ECO:0000313" key="8">
    <source>
        <dbReference type="Proteomes" id="UP000001937"/>
    </source>
</evidence>
<evidence type="ECO:0000259" key="6">
    <source>
        <dbReference type="SMART" id="SM00387"/>
    </source>
</evidence>
<evidence type="ECO:0000259" key="5">
    <source>
        <dbReference type="SMART" id="SM00065"/>
    </source>
</evidence>
<gene>
    <name evidence="7" type="ordered locus">Francci3_3251</name>
</gene>
<accession>Q2J7Y4</accession>
<evidence type="ECO:0000256" key="2">
    <source>
        <dbReference type="ARBA" id="ARBA00022777"/>
    </source>
</evidence>
<dbReference type="EMBL" id="CP000249">
    <property type="protein sequence ID" value="ABD12608.1"/>
    <property type="molecule type" value="Genomic_DNA"/>
</dbReference>
<feature type="domain" description="GAF" evidence="5">
    <location>
        <begin position="246"/>
        <end position="393"/>
    </location>
</feature>
<evidence type="ECO:0000256" key="1">
    <source>
        <dbReference type="ARBA" id="ARBA00022679"/>
    </source>
</evidence>
<dbReference type="Gene3D" id="1.20.5.1930">
    <property type="match status" value="1"/>
</dbReference>
<dbReference type="InterPro" id="IPR011712">
    <property type="entry name" value="Sig_transdc_His_kin_sub3_dim/P"/>
</dbReference>
<dbReference type="AlphaFoldDB" id="Q2J7Y4"/>
<dbReference type="KEGG" id="fra:Francci3_3251"/>